<comment type="caution">
    <text evidence="7">The sequence shown here is derived from an EMBL/GenBank/DDBJ whole genome shotgun (WGS) entry which is preliminary data.</text>
</comment>
<comment type="similarity">
    <text evidence="1 4">Belongs to the PstS family.</text>
</comment>
<evidence type="ECO:0000259" key="6">
    <source>
        <dbReference type="Pfam" id="PF12849"/>
    </source>
</evidence>
<dbReference type="CDD" id="cd13654">
    <property type="entry name" value="PBP2_phosphate_like_2"/>
    <property type="match status" value="1"/>
</dbReference>
<evidence type="ECO:0000256" key="5">
    <source>
        <dbReference type="SAM" id="MobiDB-lite"/>
    </source>
</evidence>
<name>A0A329R4Q9_9ACTN</name>
<dbReference type="InterPro" id="IPR011862">
    <property type="entry name" value="Phos-bd"/>
</dbReference>
<evidence type="ECO:0000256" key="3">
    <source>
        <dbReference type="ARBA" id="ARBA00022729"/>
    </source>
</evidence>
<sequence>MKISTARRRLAPFAVASAAALLLVACGSDDNDDNGDDTSTSSDDSNSDDSGDGAENASDEGEELSGNIEIDGSSTVAPLSEAAAELFMQQHPDVQVSVGTSGTGGGFELFCNGETDGSDASREISEEEIAQCEENGISFEGIQVANDAMAVVVHPDNPVQCLTTDQLNQIWGPDSTLSNWNEIDGLEEDFDESLDLYGPGTDSGTFDYFTEAINGEAGAQRTDYNNIGEDDNSGILGVEGSVGGMFYVGYSYYVENQDRVRALEIDGGEGCTAPSPETVESYVPLTRPLFVYMSDVALERPEVQAFADFYVNQENETIAEQAGFIGMTEEQAAAASEKVDSLIGN</sequence>
<dbReference type="GO" id="GO:0042301">
    <property type="term" value="F:phosphate ion binding"/>
    <property type="evidence" value="ECO:0007669"/>
    <property type="project" value="UniProtKB-UniRule"/>
</dbReference>
<dbReference type="Proteomes" id="UP000250462">
    <property type="component" value="Unassembled WGS sequence"/>
</dbReference>
<accession>A0A329R4Q9</accession>
<feature type="region of interest" description="Disordered" evidence="5">
    <location>
        <begin position="27"/>
        <end position="68"/>
    </location>
</feature>
<evidence type="ECO:0000313" key="8">
    <source>
        <dbReference type="Proteomes" id="UP000250462"/>
    </source>
</evidence>
<dbReference type="NCBIfam" id="TIGR02136">
    <property type="entry name" value="ptsS_2"/>
    <property type="match status" value="1"/>
</dbReference>
<feature type="domain" description="PBP" evidence="6">
    <location>
        <begin position="59"/>
        <end position="313"/>
    </location>
</feature>
<proteinExistence type="inferred from homology"/>
<dbReference type="SUPFAM" id="SSF53850">
    <property type="entry name" value="Periplasmic binding protein-like II"/>
    <property type="match status" value="1"/>
</dbReference>
<feature type="chain" id="PRO_5027156827" description="Phosphate-binding protein" evidence="4">
    <location>
        <begin position="28"/>
        <end position="345"/>
    </location>
</feature>
<dbReference type="OrthoDB" id="9790048at2"/>
<protein>
    <recommendedName>
        <fullName evidence="4">Phosphate-binding protein</fullName>
    </recommendedName>
</protein>
<keyword evidence="4" id="KW-0592">Phosphate transport</keyword>
<dbReference type="AlphaFoldDB" id="A0A329R4Q9"/>
<dbReference type="Gene3D" id="3.40.190.10">
    <property type="entry name" value="Periplasmic binding protein-like II"/>
    <property type="match status" value="2"/>
</dbReference>
<gene>
    <name evidence="7" type="ORF">DPM12_02355</name>
</gene>
<dbReference type="InterPro" id="IPR050811">
    <property type="entry name" value="Phosphate_ABC_transporter"/>
</dbReference>
<keyword evidence="3 4" id="KW-0732">Signal</keyword>
<feature type="compositionally biased region" description="Acidic residues" evidence="5">
    <location>
        <begin position="45"/>
        <end position="63"/>
    </location>
</feature>
<evidence type="ECO:0000313" key="7">
    <source>
        <dbReference type="EMBL" id="RAW18906.1"/>
    </source>
</evidence>
<dbReference type="EMBL" id="QMIG01000001">
    <property type="protein sequence ID" value="RAW18906.1"/>
    <property type="molecule type" value="Genomic_DNA"/>
</dbReference>
<dbReference type="PANTHER" id="PTHR30570:SF1">
    <property type="entry name" value="PHOSPHATE-BINDING PROTEIN PSTS"/>
    <property type="match status" value="1"/>
</dbReference>
<evidence type="ECO:0000256" key="2">
    <source>
        <dbReference type="ARBA" id="ARBA00022448"/>
    </source>
</evidence>
<dbReference type="Pfam" id="PF12849">
    <property type="entry name" value="PBP_like_2"/>
    <property type="match status" value="1"/>
</dbReference>
<keyword evidence="2 4" id="KW-0813">Transport</keyword>
<evidence type="ECO:0000256" key="1">
    <source>
        <dbReference type="ARBA" id="ARBA00008725"/>
    </source>
</evidence>
<evidence type="ECO:0000256" key="4">
    <source>
        <dbReference type="RuleBase" id="RU367119"/>
    </source>
</evidence>
<dbReference type="RefSeq" id="WP_112256617.1">
    <property type="nucleotide sequence ID" value="NZ_QMIG01000001.1"/>
</dbReference>
<dbReference type="PROSITE" id="PS51257">
    <property type="entry name" value="PROKAR_LIPOPROTEIN"/>
    <property type="match status" value="1"/>
</dbReference>
<dbReference type="GO" id="GO:0006817">
    <property type="term" value="P:phosphate ion transport"/>
    <property type="evidence" value="ECO:0007669"/>
    <property type="project" value="UniProtKB-UniRule"/>
</dbReference>
<feature type="signal peptide" evidence="4">
    <location>
        <begin position="1"/>
        <end position="27"/>
    </location>
</feature>
<reference evidence="7 8" key="1">
    <citation type="submission" date="2018-06" db="EMBL/GenBank/DDBJ databases">
        <title>Phytoactinopolyspora halophila sp. nov., a novel halophilic actinomycete isolated from a saline soil in China.</title>
        <authorList>
            <person name="Tang S.-K."/>
        </authorList>
    </citation>
    <scope>NUCLEOTIDE SEQUENCE [LARGE SCALE GENOMIC DNA]</scope>
    <source>
        <strain evidence="7 8">YIM 96934</strain>
    </source>
</reference>
<dbReference type="InterPro" id="IPR024370">
    <property type="entry name" value="PBP_domain"/>
</dbReference>
<keyword evidence="8" id="KW-1185">Reference proteome</keyword>
<organism evidence="7 8">
    <name type="scientific">Phytoactinopolyspora halophila</name>
    <dbReference type="NCBI Taxonomy" id="1981511"/>
    <lineage>
        <taxon>Bacteria</taxon>
        <taxon>Bacillati</taxon>
        <taxon>Actinomycetota</taxon>
        <taxon>Actinomycetes</taxon>
        <taxon>Jiangellales</taxon>
        <taxon>Jiangellaceae</taxon>
        <taxon>Phytoactinopolyspora</taxon>
    </lineage>
</organism>
<dbReference type="PANTHER" id="PTHR30570">
    <property type="entry name" value="PERIPLASMIC PHOSPHATE BINDING COMPONENT OF PHOSPHATE ABC TRANSPORTER"/>
    <property type="match status" value="1"/>
</dbReference>
<comment type="function">
    <text evidence="4">Involved in the system for phosphate transport across the cytoplasmic membrane.</text>
</comment>